<gene>
    <name evidence="1" type="ORF">ASPFODRAFT_517598</name>
</gene>
<evidence type="ECO:0000313" key="2">
    <source>
        <dbReference type="Proteomes" id="UP000184063"/>
    </source>
</evidence>
<dbReference type="EMBL" id="KV878265">
    <property type="protein sequence ID" value="OJZ79944.1"/>
    <property type="molecule type" value="Genomic_DNA"/>
</dbReference>
<feature type="non-terminal residue" evidence="1">
    <location>
        <position position="1"/>
    </location>
</feature>
<name>A0A1M3SZK9_ASPLC</name>
<proteinExistence type="predicted"/>
<accession>A0A1M3SZK9</accession>
<protein>
    <submittedName>
        <fullName evidence="1">Uncharacterized protein</fullName>
    </submittedName>
</protein>
<dbReference type="VEuPathDB" id="FungiDB:ASPFODRAFT_517598"/>
<dbReference type="Proteomes" id="UP000184063">
    <property type="component" value="Unassembled WGS sequence"/>
</dbReference>
<reference evidence="2" key="1">
    <citation type="journal article" date="2017" name="Genome Biol.">
        <title>Comparative genomics reveals high biological diversity and specific adaptations in the industrially and medically important fungal genus Aspergillus.</title>
        <authorList>
            <person name="de Vries R.P."/>
            <person name="Riley R."/>
            <person name="Wiebenga A."/>
            <person name="Aguilar-Osorio G."/>
            <person name="Amillis S."/>
            <person name="Uchima C.A."/>
            <person name="Anderluh G."/>
            <person name="Asadollahi M."/>
            <person name="Askin M."/>
            <person name="Barry K."/>
            <person name="Battaglia E."/>
            <person name="Bayram O."/>
            <person name="Benocci T."/>
            <person name="Braus-Stromeyer S.A."/>
            <person name="Caldana C."/>
            <person name="Canovas D."/>
            <person name="Cerqueira G.C."/>
            <person name="Chen F."/>
            <person name="Chen W."/>
            <person name="Choi C."/>
            <person name="Clum A."/>
            <person name="Dos Santos R.A."/>
            <person name="Damasio A.R."/>
            <person name="Diallinas G."/>
            <person name="Emri T."/>
            <person name="Fekete E."/>
            <person name="Flipphi M."/>
            <person name="Freyberg S."/>
            <person name="Gallo A."/>
            <person name="Gournas C."/>
            <person name="Habgood R."/>
            <person name="Hainaut M."/>
            <person name="Harispe M.L."/>
            <person name="Henrissat B."/>
            <person name="Hilden K.S."/>
            <person name="Hope R."/>
            <person name="Hossain A."/>
            <person name="Karabika E."/>
            <person name="Karaffa L."/>
            <person name="Karanyi Z."/>
            <person name="Krasevec N."/>
            <person name="Kuo A."/>
            <person name="Kusch H."/>
            <person name="LaButti K."/>
            <person name="Lagendijk E.L."/>
            <person name="Lapidus A."/>
            <person name="Levasseur A."/>
            <person name="Lindquist E."/>
            <person name="Lipzen A."/>
            <person name="Logrieco A.F."/>
            <person name="MacCabe A."/>
            <person name="Maekelae M.R."/>
            <person name="Malavazi I."/>
            <person name="Melin P."/>
            <person name="Meyer V."/>
            <person name="Mielnichuk N."/>
            <person name="Miskei M."/>
            <person name="Molnar A.P."/>
            <person name="Mule G."/>
            <person name="Ngan C.Y."/>
            <person name="Orejas M."/>
            <person name="Orosz E."/>
            <person name="Ouedraogo J.P."/>
            <person name="Overkamp K.M."/>
            <person name="Park H.-S."/>
            <person name="Perrone G."/>
            <person name="Piumi F."/>
            <person name="Punt P.J."/>
            <person name="Ram A.F."/>
            <person name="Ramon A."/>
            <person name="Rauscher S."/>
            <person name="Record E."/>
            <person name="Riano-Pachon D.M."/>
            <person name="Robert V."/>
            <person name="Roehrig J."/>
            <person name="Ruller R."/>
            <person name="Salamov A."/>
            <person name="Salih N.S."/>
            <person name="Samson R.A."/>
            <person name="Sandor E."/>
            <person name="Sanguinetti M."/>
            <person name="Schuetze T."/>
            <person name="Sepcic K."/>
            <person name="Shelest E."/>
            <person name="Sherlock G."/>
            <person name="Sophianopoulou V."/>
            <person name="Squina F.M."/>
            <person name="Sun H."/>
            <person name="Susca A."/>
            <person name="Todd R.B."/>
            <person name="Tsang A."/>
            <person name="Unkles S.E."/>
            <person name="van de Wiele N."/>
            <person name="van Rossen-Uffink D."/>
            <person name="Oliveira J.V."/>
            <person name="Vesth T.C."/>
            <person name="Visser J."/>
            <person name="Yu J.-H."/>
            <person name="Zhou M."/>
            <person name="Andersen M.R."/>
            <person name="Archer D.B."/>
            <person name="Baker S.E."/>
            <person name="Benoit I."/>
            <person name="Brakhage A.A."/>
            <person name="Braus G.H."/>
            <person name="Fischer R."/>
            <person name="Frisvad J.C."/>
            <person name="Goldman G.H."/>
            <person name="Houbraken J."/>
            <person name="Oakley B."/>
            <person name="Pocsi I."/>
            <person name="Scazzocchio C."/>
            <person name="Seiboth B."/>
            <person name="vanKuyk P.A."/>
            <person name="Wortman J."/>
            <person name="Dyer P.S."/>
            <person name="Grigoriev I.V."/>
        </authorList>
    </citation>
    <scope>NUCLEOTIDE SEQUENCE [LARGE SCALE GENOMIC DNA]</scope>
    <source>
        <strain evidence="2">CBS 106.47</strain>
    </source>
</reference>
<sequence length="153" mass="16885">RSCALEYAFLFLGKVPLPSFGASPSPGEAHLEACDFSPVVVACYRSSKALSWSIVSQERRRSVRNWYESSWNNAKNELAFTSEEESYKGKDLQTFPPDVGCVASESGGDKSAFTFLMPKDGSSSLVCSIDLLSPCARGIFQAYLLVRFVFRKT</sequence>
<organism evidence="1 2">
    <name type="scientific">Aspergillus luchuensis (strain CBS 106.47)</name>
    <dbReference type="NCBI Taxonomy" id="1137211"/>
    <lineage>
        <taxon>Eukaryota</taxon>
        <taxon>Fungi</taxon>
        <taxon>Dikarya</taxon>
        <taxon>Ascomycota</taxon>
        <taxon>Pezizomycotina</taxon>
        <taxon>Eurotiomycetes</taxon>
        <taxon>Eurotiomycetidae</taxon>
        <taxon>Eurotiales</taxon>
        <taxon>Aspergillaceae</taxon>
        <taxon>Aspergillus</taxon>
        <taxon>Aspergillus subgen. Circumdati</taxon>
    </lineage>
</organism>
<evidence type="ECO:0000313" key="1">
    <source>
        <dbReference type="EMBL" id="OJZ79944.1"/>
    </source>
</evidence>
<dbReference type="AlphaFoldDB" id="A0A1M3SZK9"/>